<feature type="transmembrane region" description="Helical" evidence="13">
    <location>
        <begin position="398"/>
        <end position="417"/>
    </location>
</feature>
<dbReference type="InterPro" id="IPR002528">
    <property type="entry name" value="MATE_fam"/>
</dbReference>
<evidence type="ECO:0000313" key="15">
    <source>
        <dbReference type="Proteomes" id="UP000189941"/>
    </source>
</evidence>
<evidence type="ECO:0000256" key="1">
    <source>
        <dbReference type="ARBA" id="ARBA00003408"/>
    </source>
</evidence>
<feature type="transmembrane region" description="Helical" evidence="13">
    <location>
        <begin position="98"/>
        <end position="116"/>
    </location>
</feature>
<feature type="transmembrane region" description="Helical" evidence="13">
    <location>
        <begin position="51"/>
        <end position="78"/>
    </location>
</feature>
<keyword evidence="5" id="KW-0813">Transport</keyword>
<evidence type="ECO:0000256" key="8">
    <source>
        <dbReference type="ARBA" id="ARBA00022692"/>
    </source>
</evidence>
<dbReference type="GO" id="GO:0015297">
    <property type="term" value="F:antiporter activity"/>
    <property type="evidence" value="ECO:0007669"/>
    <property type="project" value="UniProtKB-KW"/>
</dbReference>
<evidence type="ECO:0000256" key="11">
    <source>
        <dbReference type="ARBA" id="ARBA00023136"/>
    </source>
</evidence>
<dbReference type="EMBL" id="FUWO01000010">
    <property type="protein sequence ID" value="SJZ61827.1"/>
    <property type="molecule type" value="Genomic_DNA"/>
</dbReference>
<evidence type="ECO:0000256" key="4">
    <source>
        <dbReference type="ARBA" id="ARBA00020268"/>
    </source>
</evidence>
<keyword evidence="11 13" id="KW-0472">Membrane</keyword>
<evidence type="ECO:0000256" key="10">
    <source>
        <dbReference type="ARBA" id="ARBA00023065"/>
    </source>
</evidence>
<accession>A0A1T4M4M6</accession>
<keyword evidence="6" id="KW-0050">Antiport</keyword>
<feature type="transmembrane region" description="Helical" evidence="13">
    <location>
        <begin position="329"/>
        <end position="349"/>
    </location>
</feature>
<dbReference type="NCBIfam" id="TIGR00797">
    <property type="entry name" value="matE"/>
    <property type="match status" value="1"/>
</dbReference>
<evidence type="ECO:0000256" key="2">
    <source>
        <dbReference type="ARBA" id="ARBA00004651"/>
    </source>
</evidence>
<dbReference type="Pfam" id="PF01554">
    <property type="entry name" value="MatE"/>
    <property type="match status" value="2"/>
</dbReference>
<name>A0A1T4M4M6_9LACT</name>
<feature type="transmembrane region" description="Helical" evidence="13">
    <location>
        <begin position="369"/>
        <end position="386"/>
    </location>
</feature>
<dbReference type="AlphaFoldDB" id="A0A1T4M4M6"/>
<sequence length="459" mass="51075">MEKTKQNIMLEGNITKTIIALSAPLMFNNLVRTLYNLTDGLYVAQLSSDDFAATAFVWPLNFLFISLGMGIGVGATTLIAQRLGARQYEKANQFAQNALNLSLVIGLFVSIIGYIYSANFVSWMGGTGEFALKSTTYLKINFIGLFFDFGYFAYQAILNSEGNNKTITIISTISSLINVILDPIFIFKTIPLINLPGLDMGIAGAAWATVISKLILLILAAYVVKRQSQVKVHLLNREYHFPIIQELTKIALPSALGYSGAAMGFTVLNGLIQSYGTDTLAAFSMGNRLSDLLTQPQMGIGMALTSLIGQNIGAQQFDRAKSIFRRTNLIIGFISIISSIIIFLFKQNLLSLFITDMSNQNLWNQAIEYLMYSTLIIFFMGFFSSYNGVFQGMGKTNYSMFMSIGRLWLFRLPLIWLFSNFSNLGSTGIWISMLLSNGLTVLIAAFVYRKIDWNQLKKY</sequence>
<comment type="similarity">
    <text evidence="3">Belongs to the multi antimicrobial extrusion (MATE) (TC 2.A.66.1) family.</text>
</comment>
<reference evidence="15" key="1">
    <citation type="submission" date="2017-02" db="EMBL/GenBank/DDBJ databases">
        <authorList>
            <person name="Varghese N."/>
            <person name="Submissions S."/>
        </authorList>
    </citation>
    <scope>NUCLEOTIDE SEQUENCE [LARGE SCALE GENOMIC DNA]</scope>
    <source>
        <strain evidence="15">DSM 15739</strain>
    </source>
</reference>
<proteinExistence type="inferred from homology"/>
<gene>
    <name evidence="14" type="ORF">SAMN02746011_01315</name>
</gene>
<feature type="transmembrane region" description="Helical" evidence="13">
    <location>
        <begin position="429"/>
        <end position="448"/>
    </location>
</feature>
<feature type="transmembrane region" description="Helical" evidence="13">
    <location>
        <begin position="202"/>
        <end position="224"/>
    </location>
</feature>
<feature type="transmembrane region" description="Helical" evidence="13">
    <location>
        <begin position="166"/>
        <end position="190"/>
    </location>
</feature>
<evidence type="ECO:0000256" key="7">
    <source>
        <dbReference type="ARBA" id="ARBA00022475"/>
    </source>
</evidence>
<evidence type="ECO:0000256" key="6">
    <source>
        <dbReference type="ARBA" id="ARBA00022449"/>
    </source>
</evidence>
<evidence type="ECO:0000256" key="3">
    <source>
        <dbReference type="ARBA" id="ARBA00010199"/>
    </source>
</evidence>
<evidence type="ECO:0000256" key="5">
    <source>
        <dbReference type="ARBA" id="ARBA00022448"/>
    </source>
</evidence>
<feature type="transmembrane region" description="Helical" evidence="13">
    <location>
        <begin position="136"/>
        <end position="154"/>
    </location>
</feature>
<organism evidence="14 15">
    <name type="scientific">Globicatella sulfidifaciens DSM 15739</name>
    <dbReference type="NCBI Taxonomy" id="1121925"/>
    <lineage>
        <taxon>Bacteria</taxon>
        <taxon>Bacillati</taxon>
        <taxon>Bacillota</taxon>
        <taxon>Bacilli</taxon>
        <taxon>Lactobacillales</taxon>
        <taxon>Aerococcaceae</taxon>
        <taxon>Globicatella</taxon>
    </lineage>
</organism>
<dbReference type="PANTHER" id="PTHR43298:SF2">
    <property type="entry name" value="FMN_FAD EXPORTER YEEO-RELATED"/>
    <property type="match status" value="1"/>
</dbReference>
<keyword evidence="10" id="KW-0406">Ion transport</keyword>
<feature type="transmembrane region" description="Helical" evidence="13">
    <location>
        <begin position="12"/>
        <end position="31"/>
    </location>
</feature>
<evidence type="ECO:0000256" key="9">
    <source>
        <dbReference type="ARBA" id="ARBA00022989"/>
    </source>
</evidence>
<dbReference type="OrthoDB" id="9811110at2"/>
<dbReference type="GO" id="GO:0005886">
    <property type="term" value="C:plasma membrane"/>
    <property type="evidence" value="ECO:0007669"/>
    <property type="project" value="UniProtKB-SubCell"/>
</dbReference>
<keyword evidence="9 13" id="KW-1133">Transmembrane helix</keyword>
<dbReference type="GO" id="GO:0042910">
    <property type="term" value="F:xenobiotic transmembrane transporter activity"/>
    <property type="evidence" value="ECO:0007669"/>
    <property type="project" value="InterPro"/>
</dbReference>
<keyword evidence="15" id="KW-1185">Reference proteome</keyword>
<evidence type="ECO:0000313" key="14">
    <source>
        <dbReference type="EMBL" id="SJZ61827.1"/>
    </source>
</evidence>
<protein>
    <recommendedName>
        <fullName evidence="4">Probable multidrug resistance protein NorM</fullName>
    </recommendedName>
    <alternativeName>
        <fullName evidence="12">Multidrug-efflux transporter</fullName>
    </alternativeName>
</protein>
<dbReference type="GO" id="GO:0006811">
    <property type="term" value="P:monoatomic ion transport"/>
    <property type="evidence" value="ECO:0007669"/>
    <property type="project" value="UniProtKB-KW"/>
</dbReference>
<dbReference type="PANTHER" id="PTHR43298">
    <property type="entry name" value="MULTIDRUG RESISTANCE PROTEIN NORM-RELATED"/>
    <property type="match status" value="1"/>
</dbReference>
<dbReference type="InterPro" id="IPR048279">
    <property type="entry name" value="MdtK-like"/>
</dbReference>
<evidence type="ECO:0000256" key="13">
    <source>
        <dbReference type="SAM" id="Phobius"/>
    </source>
</evidence>
<dbReference type="PIRSF" id="PIRSF006603">
    <property type="entry name" value="DinF"/>
    <property type="match status" value="1"/>
</dbReference>
<comment type="subcellular location">
    <subcellularLocation>
        <location evidence="2">Cell membrane</location>
        <topology evidence="2">Multi-pass membrane protein</topology>
    </subcellularLocation>
</comment>
<evidence type="ECO:0000256" key="12">
    <source>
        <dbReference type="ARBA" id="ARBA00031636"/>
    </source>
</evidence>
<keyword evidence="8 13" id="KW-0812">Transmembrane</keyword>
<comment type="function">
    <text evidence="1">Multidrug efflux pump.</text>
</comment>
<dbReference type="CDD" id="cd13138">
    <property type="entry name" value="MATE_yoeA_like"/>
    <property type="match status" value="1"/>
</dbReference>
<dbReference type="RefSeq" id="WP_078756059.1">
    <property type="nucleotide sequence ID" value="NZ_FUWO01000010.1"/>
</dbReference>
<dbReference type="InterPro" id="IPR050222">
    <property type="entry name" value="MATE_MdtK"/>
</dbReference>
<dbReference type="STRING" id="1121925.SAMN02746011_01315"/>
<keyword evidence="7" id="KW-1003">Cell membrane</keyword>
<dbReference type="Proteomes" id="UP000189941">
    <property type="component" value="Unassembled WGS sequence"/>
</dbReference>